<dbReference type="Proteomes" id="UP000287872">
    <property type="component" value="Unassembled WGS sequence"/>
</dbReference>
<evidence type="ECO:0000313" key="1">
    <source>
        <dbReference type="EMBL" id="GCD09720.1"/>
    </source>
</evidence>
<keyword evidence="2" id="KW-1185">Reference proteome</keyword>
<name>A0A401UJI2_9CLOT</name>
<dbReference type="EMBL" id="BHYK01000006">
    <property type="protein sequence ID" value="GCD09720.1"/>
    <property type="molecule type" value="Genomic_DNA"/>
</dbReference>
<gene>
    <name evidence="1" type="ORF">Ctaglu_13430</name>
</gene>
<sequence>MKNNLYNEALRDLTLRLWRETTEYILVVFFVVKRLFHDIILGKKEEVHFVHNYAIIMKIIRY</sequence>
<reference evidence="1 2" key="1">
    <citation type="submission" date="2018-11" db="EMBL/GenBank/DDBJ databases">
        <title>Genome sequencing and assembly of Clostridium tagluense strain A121.</title>
        <authorList>
            <person name="Murakami T."/>
            <person name="Segawa T."/>
            <person name="Shcherbakova V.A."/>
            <person name="Mori H."/>
            <person name="Yoshimura Y."/>
        </authorList>
    </citation>
    <scope>NUCLEOTIDE SEQUENCE [LARGE SCALE GENOMIC DNA]</scope>
    <source>
        <strain evidence="1 2">A121</strain>
    </source>
</reference>
<organism evidence="1 2">
    <name type="scientific">Clostridium tagluense</name>
    <dbReference type="NCBI Taxonomy" id="360422"/>
    <lineage>
        <taxon>Bacteria</taxon>
        <taxon>Bacillati</taxon>
        <taxon>Bacillota</taxon>
        <taxon>Clostridia</taxon>
        <taxon>Eubacteriales</taxon>
        <taxon>Clostridiaceae</taxon>
        <taxon>Clostridium</taxon>
    </lineage>
</organism>
<protein>
    <submittedName>
        <fullName evidence="1">Uncharacterized protein</fullName>
    </submittedName>
</protein>
<evidence type="ECO:0000313" key="2">
    <source>
        <dbReference type="Proteomes" id="UP000287872"/>
    </source>
</evidence>
<dbReference type="AlphaFoldDB" id="A0A401UJI2"/>
<accession>A0A401UJI2</accession>
<proteinExistence type="predicted"/>
<comment type="caution">
    <text evidence="1">The sequence shown here is derived from an EMBL/GenBank/DDBJ whole genome shotgun (WGS) entry which is preliminary data.</text>
</comment>